<keyword evidence="5" id="KW-1133">Transmembrane helix</keyword>
<dbReference type="GO" id="GO:0006310">
    <property type="term" value="P:DNA recombination"/>
    <property type="evidence" value="ECO:0007669"/>
    <property type="project" value="UniProtKB-KW"/>
</dbReference>
<dbReference type="EMBL" id="BSYO01000012">
    <property type="protein sequence ID" value="GMH12733.1"/>
    <property type="molecule type" value="Genomic_DNA"/>
</dbReference>
<dbReference type="AlphaFoldDB" id="A0AAD3XPZ6"/>
<dbReference type="GO" id="GO:0006281">
    <property type="term" value="P:DNA repair"/>
    <property type="evidence" value="ECO:0007669"/>
    <property type="project" value="InterPro"/>
</dbReference>
<dbReference type="GO" id="GO:0003697">
    <property type="term" value="F:single-stranded DNA binding"/>
    <property type="evidence" value="ECO:0007669"/>
    <property type="project" value="InterPro"/>
</dbReference>
<dbReference type="InterPro" id="IPR027417">
    <property type="entry name" value="P-loop_NTPase"/>
</dbReference>
<evidence type="ECO:0000313" key="8">
    <source>
        <dbReference type="Proteomes" id="UP001279734"/>
    </source>
</evidence>
<sequence length="404" mass="44414">MAQFPVVLVENSIVIVMLVEDHLRLQSKLYSGKTTLTLHMIAVAQTLEENVMLLEAEHTFDAAYLKPLCGDVEHLIICEPDKEEMVFELADSLCRSGAIHQICVNSVLALTPCAEIGGEHWMQQMDLQTQLFLRLLSEESESNSLAKEQQLTLAKAVDAMTQSLESSINSESKREKQREYENDCREKCSIAEVPSSAKTNVIGTVPAVNSALHEILSACLANIPEGNKRSQQRRGYDAWYRVTLRLLAIWFDIPWVKMEAIETMIASMLGTLIPVIGASGFAAAASTAGIVAGSVAIVASFGAAGAGLTGSKMALEEGQLPVQVLRIGRLAVFNVPAEFTTMDGRRHREIESKAVGQPEADSGGSWKPDASVVNNDNLKLYHLLSVDYRHHHRERIRVFVFKSP</sequence>
<dbReference type="InterPro" id="IPR013765">
    <property type="entry name" value="DNA_recomb/repair_RecA"/>
</dbReference>
<name>A0AAD3XPZ6_NEPGR</name>
<evidence type="ECO:0000256" key="4">
    <source>
        <dbReference type="ARBA" id="ARBA00023172"/>
    </source>
</evidence>
<keyword evidence="2" id="KW-0547">Nucleotide-binding</keyword>
<evidence type="ECO:0000256" key="1">
    <source>
        <dbReference type="ARBA" id="ARBA00009391"/>
    </source>
</evidence>
<gene>
    <name evidence="7" type="ORF">Nepgr_014574</name>
</gene>
<comment type="caution">
    <text evidence="7">The sequence shown here is derived from an EMBL/GenBank/DDBJ whole genome shotgun (WGS) entry which is preliminary data.</text>
</comment>
<feature type="transmembrane region" description="Helical" evidence="5">
    <location>
        <begin position="290"/>
        <end position="310"/>
    </location>
</feature>
<dbReference type="SUPFAM" id="SSF52540">
    <property type="entry name" value="P-loop containing nucleoside triphosphate hydrolases"/>
    <property type="match status" value="1"/>
</dbReference>
<protein>
    <recommendedName>
        <fullName evidence="6">RecA-like N-terminal domain-containing protein</fullName>
    </recommendedName>
</protein>
<organism evidence="7 8">
    <name type="scientific">Nepenthes gracilis</name>
    <name type="common">Slender pitcher plant</name>
    <dbReference type="NCBI Taxonomy" id="150966"/>
    <lineage>
        <taxon>Eukaryota</taxon>
        <taxon>Viridiplantae</taxon>
        <taxon>Streptophyta</taxon>
        <taxon>Embryophyta</taxon>
        <taxon>Tracheophyta</taxon>
        <taxon>Spermatophyta</taxon>
        <taxon>Magnoliopsida</taxon>
        <taxon>eudicotyledons</taxon>
        <taxon>Gunneridae</taxon>
        <taxon>Pentapetalae</taxon>
        <taxon>Caryophyllales</taxon>
        <taxon>Nepenthaceae</taxon>
        <taxon>Nepenthes</taxon>
    </lineage>
</organism>
<proteinExistence type="inferred from homology"/>
<keyword evidence="8" id="KW-1185">Reference proteome</keyword>
<dbReference type="Pfam" id="PF00154">
    <property type="entry name" value="RecA_N"/>
    <property type="match status" value="1"/>
</dbReference>
<reference evidence="7" key="1">
    <citation type="submission" date="2023-05" db="EMBL/GenBank/DDBJ databases">
        <title>Nepenthes gracilis genome sequencing.</title>
        <authorList>
            <person name="Fukushima K."/>
        </authorList>
    </citation>
    <scope>NUCLEOTIDE SEQUENCE</scope>
    <source>
        <strain evidence="7">SING2019-196</strain>
    </source>
</reference>
<dbReference type="InterPro" id="IPR049428">
    <property type="entry name" value="RecA-like_N"/>
</dbReference>
<dbReference type="Proteomes" id="UP001279734">
    <property type="component" value="Unassembled WGS sequence"/>
</dbReference>
<accession>A0AAD3XPZ6</accession>
<evidence type="ECO:0000259" key="6">
    <source>
        <dbReference type="Pfam" id="PF00154"/>
    </source>
</evidence>
<keyword evidence="3" id="KW-0067">ATP-binding</keyword>
<keyword evidence="5" id="KW-0472">Membrane</keyword>
<comment type="similarity">
    <text evidence="1">Belongs to the RecA family.</text>
</comment>
<keyword evidence="5" id="KW-0812">Transmembrane</keyword>
<evidence type="ECO:0000256" key="2">
    <source>
        <dbReference type="ARBA" id="ARBA00022741"/>
    </source>
</evidence>
<feature type="domain" description="RecA-like N-terminal" evidence="6">
    <location>
        <begin position="31"/>
        <end position="135"/>
    </location>
</feature>
<dbReference type="PRINTS" id="PR00142">
    <property type="entry name" value="RECA"/>
</dbReference>
<dbReference type="Gene3D" id="3.40.50.300">
    <property type="entry name" value="P-loop containing nucleotide triphosphate hydrolases"/>
    <property type="match status" value="1"/>
</dbReference>
<dbReference type="PANTHER" id="PTHR45900:SF1">
    <property type="entry name" value="MITOCHONDRIAL DNA REPAIR PROTEIN RECA HOMOLOG-RELATED"/>
    <property type="match status" value="1"/>
</dbReference>
<keyword evidence="4" id="KW-0233">DNA recombination</keyword>
<feature type="transmembrane region" description="Helical" evidence="5">
    <location>
        <begin position="263"/>
        <end position="284"/>
    </location>
</feature>
<dbReference type="PANTHER" id="PTHR45900">
    <property type="entry name" value="RECA"/>
    <property type="match status" value="1"/>
</dbReference>
<evidence type="ECO:0000313" key="7">
    <source>
        <dbReference type="EMBL" id="GMH12733.1"/>
    </source>
</evidence>
<dbReference type="GO" id="GO:0005524">
    <property type="term" value="F:ATP binding"/>
    <property type="evidence" value="ECO:0007669"/>
    <property type="project" value="UniProtKB-KW"/>
</dbReference>
<evidence type="ECO:0000256" key="3">
    <source>
        <dbReference type="ARBA" id="ARBA00022840"/>
    </source>
</evidence>
<evidence type="ECO:0000256" key="5">
    <source>
        <dbReference type="SAM" id="Phobius"/>
    </source>
</evidence>